<protein>
    <submittedName>
        <fullName evidence="2">Uncharacterized protein</fullName>
    </submittedName>
</protein>
<organism evidence="2 3">
    <name type="scientific">Candidatus Kuenenbacteria bacterium GW2011_GWA2_42_15</name>
    <dbReference type="NCBI Taxonomy" id="1618677"/>
    <lineage>
        <taxon>Bacteria</taxon>
        <taxon>Candidatus Kueneniibacteriota</taxon>
    </lineage>
</organism>
<feature type="transmembrane region" description="Helical" evidence="1">
    <location>
        <begin position="71"/>
        <end position="95"/>
    </location>
</feature>
<dbReference type="Proteomes" id="UP000034516">
    <property type="component" value="Unassembled WGS sequence"/>
</dbReference>
<feature type="transmembrane region" description="Helical" evidence="1">
    <location>
        <begin position="16"/>
        <end position="34"/>
    </location>
</feature>
<dbReference type="EMBL" id="LCCW01000067">
    <property type="protein sequence ID" value="KKS39529.1"/>
    <property type="molecule type" value="Genomic_DNA"/>
</dbReference>
<evidence type="ECO:0000313" key="3">
    <source>
        <dbReference type="Proteomes" id="UP000034516"/>
    </source>
</evidence>
<accession>A0A0G0YSD9</accession>
<proteinExistence type="predicted"/>
<keyword evidence="1" id="KW-0472">Membrane</keyword>
<name>A0A0G0YSD9_9BACT</name>
<keyword evidence="1" id="KW-1133">Transmembrane helix</keyword>
<comment type="caution">
    <text evidence="2">The sequence shown here is derived from an EMBL/GenBank/DDBJ whole genome shotgun (WGS) entry which is preliminary data.</text>
</comment>
<keyword evidence="1" id="KW-0812">Transmembrane</keyword>
<sequence>MKQYFQKLKKTIEENALGLELAIFIIILTEFLHFLKYSEFSVDFMGVEFMAICFFVLILNLYQEEKNKKKFVLKTVGLVVLFSVIVFQIMFDYIFGENFACSRCDGFFEAILK</sequence>
<reference evidence="2 3" key="1">
    <citation type="journal article" date="2015" name="Nature">
        <title>rRNA introns, odd ribosomes, and small enigmatic genomes across a large radiation of phyla.</title>
        <authorList>
            <person name="Brown C.T."/>
            <person name="Hug L.A."/>
            <person name="Thomas B.C."/>
            <person name="Sharon I."/>
            <person name="Castelle C.J."/>
            <person name="Singh A."/>
            <person name="Wilkins M.J."/>
            <person name="Williams K.H."/>
            <person name="Banfield J.F."/>
        </authorList>
    </citation>
    <scope>NUCLEOTIDE SEQUENCE [LARGE SCALE GENOMIC DNA]</scope>
</reference>
<gene>
    <name evidence="2" type="ORF">UV02_C0067G0002</name>
</gene>
<evidence type="ECO:0000256" key="1">
    <source>
        <dbReference type="SAM" id="Phobius"/>
    </source>
</evidence>
<feature type="transmembrane region" description="Helical" evidence="1">
    <location>
        <begin position="40"/>
        <end position="59"/>
    </location>
</feature>
<dbReference type="AlphaFoldDB" id="A0A0G0YSD9"/>
<evidence type="ECO:0000313" key="2">
    <source>
        <dbReference type="EMBL" id="KKS39529.1"/>
    </source>
</evidence>